<comment type="caution">
    <text evidence="1">The sequence shown here is derived from an EMBL/GenBank/DDBJ whole genome shotgun (WGS) entry which is preliminary data.</text>
</comment>
<name>A0A5B0NG41_PUCGR</name>
<sequence length="66" mass="6945">MNSVIQGPKAVDTTDSPNGVIGVTEVAASRHGTASPHLRPRRVEFYNEVTTKVGGMAPFYSSRAAG</sequence>
<evidence type="ECO:0000313" key="2">
    <source>
        <dbReference type="Proteomes" id="UP000324748"/>
    </source>
</evidence>
<reference evidence="1 2" key="1">
    <citation type="submission" date="2019-05" db="EMBL/GenBank/DDBJ databases">
        <title>Emergence of the Ug99 lineage of the wheat stem rust pathogen through somatic hybridization.</title>
        <authorList>
            <person name="Li F."/>
            <person name="Upadhyaya N.M."/>
            <person name="Sperschneider J."/>
            <person name="Matny O."/>
            <person name="Nguyen-Phuc H."/>
            <person name="Mago R."/>
            <person name="Raley C."/>
            <person name="Miller M.E."/>
            <person name="Silverstein K.A.T."/>
            <person name="Henningsen E."/>
            <person name="Hirsch C.D."/>
            <person name="Visser B."/>
            <person name="Pretorius Z.A."/>
            <person name="Steffenson B.J."/>
            <person name="Schwessinger B."/>
            <person name="Dodds P.N."/>
            <person name="Figueroa M."/>
        </authorList>
    </citation>
    <scope>NUCLEOTIDE SEQUENCE [LARGE SCALE GENOMIC DNA]</scope>
    <source>
        <strain evidence="1">21-0</strain>
    </source>
</reference>
<organism evidence="1 2">
    <name type="scientific">Puccinia graminis f. sp. tritici</name>
    <dbReference type="NCBI Taxonomy" id="56615"/>
    <lineage>
        <taxon>Eukaryota</taxon>
        <taxon>Fungi</taxon>
        <taxon>Dikarya</taxon>
        <taxon>Basidiomycota</taxon>
        <taxon>Pucciniomycotina</taxon>
        <taxon>Pucciniomycetes</taxon>
        <taxon>Pucciniales</taxon>
        <taxon>Pucciniaceae</taxon>
        <taxon>Puccinia</taxon>
    </lineage>
</organism>
<proteinExistence type="predicted"/>
<protein>
    <submittedName>
        <fullName evidence="1">Uncharacterized protein</fullName>
    </submittedName>
</protein>
<accession>A0A5B0NG41</accession>
<dbReference type="AlphaFoldDB" id="A0A5B0NG41"/>
<evidence type="ECO:0000313" key="1">
    <source>
        <dbReference type="EMBL" id="KAA1087532.1"/>
    </source>
</evidence>
<dbReference type="Proteomes" id="UP000324748">
    <property type="component" value="Unassembled WGS sequence"/>
</dbReference>
<dbReference type="EMBL" id="VSWC01000105">
    <property type="protein sequence ID" value="KAA1087532.1"/>
    <property type="molecule type" value="Genomic_DNA"/>
</dbReference>
<keyword evidence="2" id="KW-1185">Reference proteome</keyword>
<gene>
    <name evidence="1" type="ORF">PGT21_033223</name>
</gene>